<comment type="caution">
    <text evidence="1">The sequence shown here is derived from an EMBL/GenBank/DDBJ whole genome shotgun (WGS) entry which is preliminary data.</text>
</comment>
<dbReference type="STRING" id="1618443.UV73_C0014G0028"/>
<evidence type="ECO:0000313" key="2">
    <source>
        <dbReference type="Proteomes" id="UP000034894"/>
    </source>
</evidence>
<evidence type="ECO:0008006" key="3">
    <source>
        <dbReference type="Google" id="ProtNLM"/>
    </source>
</evidence>
<protein>
    <recommendedName>
        <fullName evidence="3">DUF5678 domain-containing protein</fullName>
    </recommendedName>
</protein>
<dbReference type="EMBL" id="LCFP01000014">
    <property type="protein sequence ID" value="KKS95751.1"/>
    <property type="molecule type" value="Genomic_DNA"/>
</dbReference>
<reference evidence="1 2" key="1">
    <citation type="journal article" date="2015" name="Nature">
        <title>rRNA introns, odd ribosomes, and small enigmatic genomes across a large radiation of phyla.</title>
        <authorList>
            <person name="Brown C.T."/>
            <person name="Hug L.A."/>
            <person name="Thomas B.C."/>
            <person name="Sharon I."/>
            <person name="Castelle C.J."/>
            <person name="Singh A."/>
            <person name="Wilkins M.J."/>
            <person name="Williams K.H."/>
            <person name="Banfield J.F."/>
        </authorList>
    </citation>
    <scope>NUCLEOTIDE SEQUENCE [LARGE SCALE GENOMIC DNA]</scope>
</reference>
<gene>
    <name evidence="1" type="ORF">UV73_C0014G0028</name>
</gene>
<sequence>MKNISINFIKLLKDYPQKGWVAISSDFDRVVLHGKTLREIRNKAKKTDEKVFFFPTGEKYSHFTG</sequence>
<organism evidence="1 2">
    <name type="scientific">Candidatus Gottesmanbacteria bacterium GW2011_GWA2_43_14</name>
    <dbReference type="NCBI Taxonomy" id="1618443"/>
    <lineage>
        <taxon>Bacteria</taxon>
        <taxon>Candidatus Gottesmaniibacteriota</taxon>
    </lineage>
</organism>
<proteinExistence type="predicted"/>
<accession>A0A0G1FL22</accession>
<dbReference type="Proteomes" id="UP000034894">
    <property type="component" value="Unassembled WGS sequence"/>
</dbReference>
<name>A0A0G1FL22_9BACT</name>
<evidence type="ECO:0000313" key="1">
    <source>
        <dbReference type="EMBL" id="KKS95751.1"/>
    </source>
</evidence>
<dbReference type="AlphaFoldDB" id="A0A0G1FL22"/>